<name>A0AAD9FTA2_PAPLA</name>
<dbReference type="PANTHER" id="PTHR38420:SF1">
    <property type="entry name" value="PUTATIVE (AFU_ORTHOLOGUE AFUA_5G14690)-RELATED"/>
    <property type="match status" value="1"/>
</dbReference>
<dbReference type="EMBL" id="JAODAN010000003">
    <property type="protein sequence ID" value="KAK1925904.1"/>
    <property type="molecule type" value="Genomic_DNA"/>
</dbReference>
<sequence length="262" mass="29115">MPPVSPDYQEIVRSAIATYQPYLAAHPSARAEQTRSEPRSPQGLPALNFDVPTPKEEDKYLEGNFVEGTWVSKLESEVDGEEGLYNVAVDPGLRTPYALLLPTKDYHEQSAPLRPAYLVHAHRLLVALETALSHENEQAETKRTVLAVYDCGEKSGVRIGHKCIRFYTMNGAASVPPIAHRTHALPELVVVQAGPAPDPRLKAFTRLLNGEEGVAKPFIPRMPHYNLIMTRETLTIVPRDDDGFLHREEGRWDGARLSGVPL</sequence>
<accession>A0AAD9FTA2</accession>
<evidence type="ECO:0000313" key="2">
    <source>
        <dbReference type="EMBL" id="KAK1925904.1"/>
    </source>
</evidence>
<gene>
    <name evidence="2" type="ORF">DB88DRAFT_485546</name>
</gene>
<protein>
    <submittedName>
        <fullName evidence="2">Uncharacterized protein</fullName>
    </submittedName>
</protein>
<dbReference type="GO" id="GO:0005524">
    <property type="term" value="F:ATP binding"/>
    <property type="evidence" value="ECO:0007669"/>
    <property type="project" value="InterPro"/>
</dbReference>
<evidence type="ECO:0000256" key="1">
    <source>
        <dbReference type="SAM" id="MobiDB-lite"/>
    </source>
</evidence>
<dbReference type="PANTHER" id="PTHR38420">
    <property type="entry name" value="AP-4-A PHOSPHORYLASE II"/>
    <property type="match status" value="1"/>
</dbReference>
<dbReference type="InterPro" id="IPR043171">
    <property type="entry name" value="Ap4A_phos1/2-like"/>
</dbReference>
<feature type="region of interest" description="Disordered" evidence="1">
    <location>
        <begin position="26"/>
        <end position="53"/>
    </location>
</feature>
<proteinExistence type="predicted"/>
<organism evidence="2 3">
    <name type="scientific">Papiliotrema laurentii</name>
    <name type="common">Cryptococcus laurentii</name>
    <dbReference type="NCBI Taxonomy" id="5418"/>
    <lineage>
        <taxon>Eukaryota</taxon>
        <taxon>Fungi</taxon>
        <taxon>Dikarya</taxon>
        <taxon>Basidiomycota</taxon>
        <taxon>Agaricomycotina</taxon>
        <taxon>Tremellomycetes</taxon>
        <taxon>Tremellales</taxon>
        <taxon>Rhynchogastremaceae</taxon>
        <taxon>Papiliotrema</taxon>
    </lineage>
</organism>
<comment type="caution">
    <text evidence="2">The sequence shown here is derived from an EMBL/GenBank/DDBJ whole genome shotgun (WGS) entry which is preliminary data.</text>
</comment>
<dbReference type="InterPro" id="IPR009163">
    <property type="entry name" value="Ap4A_phos1/2"/>
</dbReference>
<dbReference type="AlphaFoldDB" id="A0AAD9FTA2"/>
<keyword evidence="3" id="KW-1185">Reference proteome</keyword>
<reference evidence="2" key="1">
    <citation type="submission" date="2023-02" db="EMBL/GenBank/DDBJ databases">
        <title>Identification and recombinant expression of a fungal hydrolase from Papiliotrema laurentii that hydrolyzes apple cutin and clears colloidal polyester polyurethane.</title>
        <authorList>
            <consortium name="DOE Joint Genome Institute"/>
            <person name="Roman V.A."/>
            <person name="Bojanowski C."/>
            <person name="Crable B.R."/>
            <person name="Wagner D.N."/>
            <person name="Hung C.S."/>
            <person name="Nadeau L.J."/>
            <person name="Schratz L."/>
            <person name="Haridas S."/>
            <person name="Pangilinan J."/>
            <person name="Lipzen A."/>
            <person name="Na H."/>
            <person name="Yan M."/>
            <person name="Ng V."/>
            <person name="Grigoriev I.V."/>
            <person name="Spatafora J.W."/>
            <person name="Barlow D."/>
            <person name="Biffinger J."/>
            <person name="Kelley-Loughnane N."/>
            <person name="Varaljay V.A."/>
            <person name="Crookes-Goodson W.J."/>
        </authorList>
    </citation>
    <scope>NUCLEOTIDE SEQUENCE</scope>
    <source>
        <strain evidence="2">5307AH</strain>
    </source>
</reference>
<dbReference type="Proteomes" id="UP001182556">
    <property type="component" value="Unassembled WGS sequence"/>
</dbReference>
<dbReference type="GO" id="GO:0009117">
    <property type="term" value="P:nucleotide metabolic process"/>
    <property type="evidence" value="ECO:0007669"/>
    <property type="project" value="InterPro"/>
</dbReference>
<evidence type="ECO:0000313" key="3">
    <source>
        <dbReference type="Proteomes" id="UP001182556"/>
    </source>
</evidence>
<dbReference type="GO" id="GO:0003877">
    <property type="term" value="F:ATP:ADP adenylyltransferase activity"/>
    <property type="evidence" value="ECO:0007669"/>
    <property type="project" value="InterPro"/>
</dbReference>
<dbReference type="Gene3D" id="3.30.428.70">
    <property type="match status" value="1"/>
</dbReference>